<evidence type="ECO:0000256" key="7">
    <source>
        <dbReference type="ARBA" id="ARBA00023136"/>
    </source>
</evidence>
<evidence type="ECO:0000256" key="8">
    <source>
        <dbReference type="SAM" id="Phobius"/>
    </source>
</evidence>
<protein>
    <submittedName>
        <fullName evidence="9">AEC family transporter</fullName>
    </submittedName>
</protein>
<evidence type="ECO:0000256" key="4">
    <source>
        <dbReference type="ARBA" id="ARBA00022475"/>
    </source>
</evidence>
<accession>A0ABS1T903</accession>
<dbReference type="PANTHER" id="PTHR36838:SF1">
    <property type="entry name" value="SLR1864 PROTEIN"/>
    <property type="match status" value="1"/>
</dbReference>
<dbReference type="EMBL" id="JAESWC010000002">
    <property type="protein sequence ID" value="MBL4935823.1"/>
    <property type="molecule type" value="Genomic_DNA"/>
</dbReference>
<comment type="similarity">
    <text evidence="2">Belongs to the auxin efflux carrier (TC 2.A.69) family.</text>
</comment>
<feature type="transmembrane region" description="Helical" evidence="8">
    <location>
        <begin position="239"/>
        <end position="259"/>
    </location>
</feature>
<feature type="transmembrane region" description="Helical" evidence="8">
    <location>
        <begin position="131"/>
        <end position="149"/>
    </location>
</feature>
<gene>
    <name evidence="9" type="ORF">JK636_08630</name>
</gene>
<feature type="transmembrane region" description="Helical" evidence="8">
    <location>
        <begin position="200"/>
        <end position="218"/>
    </location>
</feature>
<feature type="transmembrane region" description="Helical" evidence="8">
    <location>
        <begin position="6"/>
        <end position="24"/>
    </location>
</feature>
<evidence type="ECO:0000313" key="9">
    <source>
        <dbReference type="EMBL" id="MBL4935823.1"/>
    </source>
</evidence>
<keyword evidence="6 8" id="KW-1133">Transmembrane helix</keyword>
<keyword evidence="4" id="KW-1003">Cell membrane</keyword>
<sequence>MLLIDAAQSILSIILMISLGYILTKNKWFDDSTSKLFSKIVINLSLPALMVSNLMTTFTKESLSHSGVGIIIPFISIIVCYLISVFISKIINIAPDRRGTFQCMFFLSNTIFIGLPVNIALFGEASVPNVLYYYFSNTTIFWTLGIYLIKKDGGLKDSKLFTINNLKNVFTPPLIGFITGITLILLDIRLPKFIMDTCKYLGNLTTPMSMLFIGIVISSINLKDFKFDKYTIGVITGRFIISPIVTYCFSLILCAPVLMKNVFFIQSALPVMATASIVTKEYGADYEYASVMIAVTTIASLIFIPFYRFLLG</sequence>
<evidence type="ECO:0000256" key="6">
    <source>
        <dbReference type="ARBA" id="ARBA00022989"/>
    </source>
</evidence>
<dbReference type="PANTHER" id="PTHR36838">
    <property type="entry name" value="AUXIN EFFLUX CARRIER FAMILY PROTEIN"/>
    <property type="match status" value="1"/>
</dbReference>
<keyword evidence="10" id="KW-1185">Reference proteome</keyword>
<dbReference type="InterPro" id="IPR004776">
    <property type="entry name" value="Mem_transp_PIN-like"/>
</dbReference>
<feature type="transmembrane region" description="Helical" evidence="8">
    <location>
        <begin position="67"/>
        <end position="87"/>
    </location>
</feature>
<keyword evidence="3" id="KW-0813">Transport</keyword>
<dbReference type="Proteomes" id="UP000632377">
    <property type="component" value="Unassembled WGS sequence"/>
</dbReference>
<name>A0ABS1T903_9CLOT</name>
<evidence type="ECO:0000256" key="3">
    <source>
        <dbReference type="ARBA" id="ARBA00022448"/>
    </source>
</evidence>
<feature type="transmembrane region" description="Helical" evidence="8">
    <location>
        <begin position="36"/>
        <end position="55"/>
    </location>
</feature>
<evidence type="ECO:0000256" key="2">
    <source>
        <dbReference type="ARBA" id="ARBA00010145"/>
    </source>
</evidence>
<reference evidence="9 10" key="1">
    <citation type="submission" date="2021-01" db="EMBL/GenBank/DDBJ databases">
        <title>Genome public.</title>
        <authorList>
            <person name="Liu C."/>
            <person name="Sun Q."/>
        </authorList>
    </citation>
    <scope>NUCLEOTIDE SEQUENCE [LARGE SCALE GENOMIC DNA]</scope>
    <source>
        <strain evidence="9 10">YIM B02515</strain>
    </source>
</reference>
<comment type="subcellular location">
    <subcellularLocation>
        <location evidence="1">Cell membrane</location>
        <topology evidence="1">Multi-pass membrane protein</topology>
    </subcellularLocation>
</comment>
<evidence type="ECO:0000313" key="10">
    <source>
        <dbReference type="Proteomes" id="UP000632377"/>
    </source>
</evidence>
<dbReference type="RefSeq" id="WP_202748412.1">
    <property type="nucleotide sequence ID" value="NZ_JAESWC010000002.1"/>
</dbReference>
<evidence type="ECO:0000256" key="5">
    <source>
        <dbReference type="ARBA" id="ARBA00022692"/>
    </source>
</evidence>
<keyword evidence="5 8" id="KW-0812">Transmembrane</keyword>
<keyword evidence="7 8" id="KW-0472">Membrane</keyword>
<evidence type="ECO:0000256" key="1">
    <source>
        <dbReference type="ARBA" id="ARBA00004651"/>
    </source>
</evidence>
<feature type="transmembrane region" description="Helical" evidence="8">
    <location>
        <begin position="288"/>
        <end position="310"/>
    </location>
</feature>
<comment type="caution">
    <text evidence="9">The sequence shown here is derived from an EMBL/GenBank/DDBJ whole genome shotgun (WGS) entry which is preliminary data.</text>
</comment>
<proteinExistence type="inferred from homology"/>
<dbReference type="InterPro" id="IPR038770">
    <property type="entry name" value="Na+/solute_symporter_sf"/>
</dbReference>
<feature type="transmembrane region" description="Helical" evidence="8">
    <location>
        <begin position="169"/>
        <end position="188"/>
    </location>
</feature>
<feature type="transmembrane region" description="Helical" evidence="8">
    <location>
        <begin position="99"/>
        <end position="119"/>
    </location>
</feature>
<dbReference type="Gene3D" id="1.20.1530.20">
    <property type="match status" value="1"/>
</dbReference>
<dbReference type="Pfam" id="PF03547">
    <property type="entry name" value="Mem_trans"/>
    <property type="match status" value="1"/>
</dbReference>
<organism evidence="9 10">
    <name type="scientific">Clostridium rhizosphaerae</name>
    <dbReference type="NCBI Taxonomy" id="2803861"/>
    <lineage>
        <taxon>Bacteria</taxon>
        <taxon>Bacillati</taxon>
        <taxon>Bacillota</taxon>
        <taxon>Clostridia</taxon>
        <taxon>Eubacteriales</taxon>
        <taxon>Clostridiaceae</taxon>
        <taxon>Clostridium</taxon>
    </lineage>
</organism>